<keyword evidence="2" id="KW-1185">Reference proteome</keyword>
<gene>
    <name evidence="1" type="ORF">T05_11702</name>
</gene>
<dbReference type="EMBL" id="JYDJ01000209">
    <property type="protein sequence ID" value="KRX40147.1"/>
    <property type="molecule type" value="Genomic_DNA"/>
</dbReference>
<proteinExistence type="predicted"/>
<reference evidence="1 2" key="1">
    <citation type="submission" date="2015-01" db="EMBL/GenBank/DDBJ databases">
        <title>Evolution of Trichinella species and genotypes.</title>
        <authorList>
            <person name="Korhonen P.K."/>
            <person name="Edoardo P."/>
            <person name="Giuseppe L.R."/>
            <person name="Gasser R.B."/>
        </authorList>
    </citation>
    <scope>NUCLEOTIDE SEQUENCE [LARGE SCALE GENOMIC DNA]</scope>
    <source>
        <strain evidence="1">ISS417</strain>
    </source>
</reference>
<evidence type="ECO:0000313" key="1">
    <source>
        <dbReference type="EMBL" id="KRX40147.1"/>
    </source>
</evidence>
<accession>A0A0V0TNN8</accession>
<organism evidence="1 2">
    <name type="scientific">Trichinella murrelli</name>
    <dbReference type="NCBI Taxonomy" id="144512"/>
    <lineage>
        <taxon>Eukaryota</taxon>
        <taxon>Metazoa</taxon>
        <taxon>Ecdysozoa</taxon>
        <taxon>Nematoda</taxon>
        <taxon>Enoplea</taxon>
        <taxon>Dorylaimia</taxon>
        <taxon>Trichinellida</taxon>
        <taxon>Trichinellidae</taxon>
        <taxon>Trichinella</taxon>
    </lineage>
</organism>
<comment type="caution">
    <text evidence="1">The sequence shown here is derived from an EMBL/GenBank/DDBJ whole genome shotgun (WGS) entry which is preliminary data.</text>
</comment>
<sequence>MPVYFCLFDGLPAPSTMAVDRNLIPPHTCAVWLTTVHLPLTTDHHRRRYQLISGSMIVAGESAKSNCPCCDENFSFLKIMQFDIIIFIMTMRSSSGDSLQSQKLSIFEQPLLELFTVAVIHYCSALRSWFVYLRIEGGGDFRLFFHISRKTAGWIFPSLHFSRMFDDLTKRWTNGNSRLRFGRMVKHELTQARAAFWQVAKTQLNKRDTTCCYLDTIRVIWAEYSEIDAEFKQFKKHSLLNSLINFNISNDCEVFIHSLATLNNSNVSDNYHNSMEIERAVQVISVNCHR</sequence>
<dbReference type="Proteomes" id="UP000055048">
    <property type="component" value="Unassembled WGS sequence"/>
</dbReference>
<dbReference type="AlphaFoldDB" id="A0A0V0TNN8"/>
<dbReference type="OrthoDB" id="10394302at2759"/>
<name>A0A0V0TNN8_9BILA</name>
<protein>
    <submittedName>
        <fullName evidence="1">Uncharacterized protein</fullName>
    </submittedName>
</protein>
<evidence type="ECO:0000313" key="2">
    <source>
        <dbReference type="Proteomes" id="UP000055048"/>
    </source>
</evidence>